<sequence length="41" mass="4548">MPPCGSPPWGLLTAFPVHRWIGGRPENHYRTAAELLTVTSM</sequence>
<dbReference type="HOGENOM" id="CLU_3273085_0_0_11"/>
<proteinExistence type="predicted"/>
<keyword evidence="2" id="KW-1185">Reference proteome</keyword>
<gene>
    <name evidence="1" type="ordered locus">JDM601_3474</name>
</gene>
<dbReference type="KEGG" id="mjd:JDM601_3474"/>
<reference evidence="1 2" key="1">
    <citation type="journal article" date="2011" name="J. Bacteriol.">
        <title>Complete genome sequence of a novel clinical isolate, the nontuberculous Mycobacterium strain JDM601.</title>
        <authorList>
            <person name="Zhang Z.Y."/>
            <person name="Sun Z.Q."/>
            <person name="Wang Z.L."/>
            <person name="Wen Z.L."/>
            <person name="Sun Q.W."/>
            <person name="Zhu Z.Q."/>
            <person name="Song Y.Z."/>
            <person name="Zhao J.W."/>
            <person name="Wang H.H."/>
            <person name="Zhang S.L."/>
            <person name="Guo X.K."/>
        </authorList>
    </citation>
    <scope>NUCLEOTIDE SEQUENCE [LARGE SCALE GENOMIC DNA]</scope>
    <source>
        <strain evidence="1 2">JDM601</strain>
    </source>
</reference>
<dbReference type="Proteomes" id="UP000009224">
    <property type="component" value="Chromosome"/>
</dbReference>
<protein>
    <submittedName>
        <fullName evidence="1">Uncharacterized protein</fullName>
    </submittedName>
</protein>
<evidence type="ECO:0000313" key="1">
    <source>
        <dbReference type="EMBL" id="AEF37474.1"/>
    </source>
</evidence>
<name>F5Z0C9_MYCSD</name>
<dbReference type="EMBL" id="CP002329">
    <property type="protein sequence ID" value="AEF37474.1"/>
    <property type="molecule type" value="Genomic_DNA"/>
</dbReference>
<dbReference type="AlphaFoldDB" id="F5Z0C9"/>
<accession>F5Z0C9</accession>
<organism evidence="1 2">
    <name type="scientific">Mycolicibacter sinensis (strain JDM601)</name>
    <name type="common">Mycobacterium sinense</name>
    <dbReference type="NCBI Taxonomy" id="875328"/>
    <lineage>
        <taxon>Bacteria</taxon>
        <taxon>Bacillati</taxon>
        <taxon>Actinomycetota</taxon>
        <taxon>Actinomycetes</taxon>
        <taxon>Mycobacteriales</taxon>
        <taxon>Mycobacteriaceae</taxon>
        <taxon>Mycolicibacter</taxon>
    </lineage>
</organism>
<dbReference type="STRING" id="875328.JDM601_3474"/>
<evidence type="ECO:0000313" key="2">
    <source>
        <dbReference type="Proteomes" id="UP000009224"/>
    </source>
</evidence>